<dbReference type="GO" id="GO:0003964">
    <property type="term" value="F:RNA-directed DNA polymerase activity"/>
    <property type="evidence" value="ECO:0007669"/>
    <property type="project" value="UniProtKB-KW"/>
</dbReference>
<organism evidence="1">
    <name type="scientific">Tanacetum cinerariifolium</name>
    <name type="common">Dalmatian daisy</name>
    <name type="synonym">Chrysanthemum cinerariifolium</name>
    <dbReference type="NCBI Taxonomy" id="118510"/>
    <lineage>
        <taxon>Eukaryota</taxon>
        <taxon>Viridiplantae</taxon>
        <taxon>Streptophyta</taxon>
        <taxon>Embryophyta</taxon>
        <taxon>Tracheophyta</taxon>
        <taxon>Spermatophyta</taxon>
        <taxon>Magnoliopsida</taxon>
        <taxon>eudicotyledons</taxon>
        <taxon>Gunneridae</taxon>
        <taxon>Pentapetalae</taxon>
        <taxon>asterids</taxon>
        <taxon>campanulids</taxon>
        <taxon>Asterales</taxon>
        <taxon>Asteraceae</taxon>
        <taxon>Asteroideae</taxon>
        <taxon>Anthemideae</taxon>
        <taxon>Anthemidinae</taxon>
        <taxon>Tanacetum</taxon>
    </lineage>
</organism>
<sequence>MVEGMWIDEPVKVKKEFFDHFANRFGKPDKPTVSIDVEFPNQIDPDQRSFLERDVSNSEIKKAVWECGMDKAPGPNGFSFGFFRHFWYLVDGEVYEAVRYFFTYFDLPKGCNSSFIALILKIPDANMVKDRPISLIGSIYKIIAKILTNHLVRVLGDIINEV</sequence>
<dbReference type="AlphaFoldDB" id="A0A699Q6Y1"/>
<keyword evidence="1" id="KW-0695">RNA-directed DNA polymerase</keyword>
<proteinExistence type="predicted"/>
<comment type="caution">
    <text evidence="1">The sequence shown here is derived from an EMBL/GenBank/DDBJ whole genome shotgun (WGS) entry which is preliminary data.</text>
</comment>
<dbReference type="PANTHER" id="PTHR46890:SF50">
    <property type="entry name" value="RNA-DIRECTED DNA POLYMERASE, EUKARYOTA, REVERSE TRANSCRIPTASE ZINC-BINDING DOMAIN PROTEIN-RELATED"/>
    <property type="match status" value="1"/>
</dbReference>
<reference evidence="1" key="1">
    <citation type="journal article" date="2019" name="Sci. Rep.">
        <title>Draft genome of Tanacetum cinerariifolium, the natural source of mosquito coil.</title>
        <authorList>
            <person name="Yamashiro T."/>
            <person name="Shiraishi A."/>
            <person name="Satake H."/>
            <person name="Nakayama K."/>
        </authorList>
    </citation>
    <scope>NUCLEOTIDE SEQUENCE</scope>
</reference>
<dbReference type="EMBL" id="BKCJ010974670">
    <property type="protein sequence ID" value="GFC57690.1"/>
    <property type="molecule type" value="Genomic_DNA"/>
</dbReference>
<gene>
    <name evidence="1" type="ORF">Tci_829660</name>
</gene>
<keyword evidence="1" id="KW-0548">Nucleotidyltransferase</keyword>
<name>A0A699Q6Y1_TANCI</name>
<accession>A0A699Q6Y1</accession>
<keyword evidence="1" id="KW-0808">Transferase</keyword>
<dbReference type="InterPro" id="IPR052343">
    <property type="entry name" value="Retrotransposon-Effector_Assoc"/>
</dbReference>
<protein>
    <submittedName>
        <fullName evidence="1">RNA-directed DNA polymerase, eukaryota, reverse transcriptase zinc-binding domain protein</fullName>
    </submittedName>
</protein>
<dbReference type="PANTHER" id="PTHR46890">
    <property type="entry name" value="NON-LTR RETROLELEMENT REVERSE TRANSCRIPTASE-LIKE PROTEIN-RELATED"/>
    <property type="match status" value="1"/>
</dbReference>
<evidence type="ECO:0000313" key="1">
    <source>
        <dbReference type="EMBL" id="GFC57690.1"/>
    </source>
</evidence>